<reference evidence="1 2" key="1">
    <citation type="journal article" date="2021" name="Hortic Res">
        <title>Chromosome-scale assembly of the Dendrobium chrysotoxum genome enhances the understanding of orchid evolution.</title>
        <authorList>
            <person name="Zhang Y."/>
            <person name="Zhang G.Q."/>
            <person name="Zhang D."/>
            <person name="Liu X.D."/>
            <person name="Xu X.Y."/>
            <person name="Sun W.H."/>
            <person name="Yu X."/>
            <person name="Zhu X."/>
            <person name="Wang Z.W."/>
            <person name="Zhao X."/>
            <person name="Zhong W.Y."/>
            <person name="Chen H."/>
            <person name="Yin W.L."/>
            <person name="Huang T."/>
            <person name="Niu S.C."/>
            <person name="Liu Z.J."/>
        </authorList>
    </citation>
    <scope>NUCLEOTIDE SEQUENCE [LARGE SCALE GENOMIC DNA]</scope>
    <source>
        <strain evidence="1">Lindl</strain>
    </source>
</reference>
<accession>A0AAV7FX11</accession>
<dbReference type="AlphaFoldDB" id="A0AAV7FX11"/>
<comment type="caution">
    <text evidence="1">The sequence shown here is derived from an EMBL/GenBank/DDBJ whole genome shotgun (WGS) entry which is preliminary data.</text>
</comment>
<evidence type="ECO:0000313" key="2">
    <source>
        <dbReference type="Proteomes" id="UP000775213"/>
    </source>
</evidence>
<proteinExistence type="predicted"/>
<evidence type="ECO:0000313" key="1">
    <source>
        <dbReference type="EMBL" id="KAH0448465.1"/>
    </source>
</evidence>
<protein>
    <submittedName>
        <fullName evidence="1">Uncharacterized protein</fullName>
    </submittedName>
</protein>
<dbReference type="Proteomes" id="UP000775213">
    <property type="component" value="Unassembled WGS sequence"/>
</dbReference>
<dbReference type="EMBL" id="JAGFBR010000019">
    <property type="protein sequence ID" value="KAH0448465.1"/>
    <property type="molecule type" value="Genomic_DNA"/>
</dbReference>
<name>A0AAV7FX11_DENCH</name>
<gene>
    <name evidence="1" type="ORF">IEQ34_022265</name>
</gene>
<organism evidence="1 2">
    <name type="scientific">Dendrobium chrysotoxum</name>
    <name type="common">Orchid</name>
    <dbReference type="NCBI Taxonomy" id="161865"/>
    <lineage>
        <taxon>Eukaryota</taxon>
        <taxon>Viridiplantae</taxon>
        <taxon>Streptophyta</taxon>
        <taxon>Embryophyta</taxon>
        <taxon>Tracheophyta</taxon>
        <taxon>Spermatophyta</taxon>
        <taxon>Magnoliopsida</taxon>
        <taxon>Liliopsida</taxon>
        <taxon>Asparagales</taxon>
        <taxon>Orchidaceae</taxon>
        <taxon>Epidendroideae</taxon>
        <taxon>Malaxideae</taxon>
        <taxon>Dendrobiinae</taxon>
        <taxon>Dendrobium</taxon>
    </lineage>
</organism>
<keyword evidence="2" id="KW-1185">Reference proteome</keyword>
<sequence length="181" mass="21068">MSEELEGLNKELRHQLVPLWIQELFELVERARLIEIDLVTLTSMYEVSYRYDVRKRRGRERDSDKKSKHSDLRGSTLKRKQLQNRKLERRWILIERRRWRWWVEVVVNGLKVGSNPGNVLVILLLLLRSIVSEALEVLSMPLLLGSHIGVKSGLPLIEALHQAVKRRGNAKGSKCIGCSRN</sequence>